<dbReference type="OrthoDB" id="7061211at2"/>
<dbReference type="InterPro" id="IPR007060">
    <property type="entry name" value="FtsL/DivIC"/>
</dbReference>
<keyword evidence="6 8" id="KW-0472">Membrane</keyword>
<dbReference type="GO" id="GO:0032153">
    <property type="term" value="C:cell division site"/>
    <property type="evidence" value="ECO:0007669"/>
    <property type="project" value="UniProtKB-UniRule"/>
</dbReference>
<feature type="coiled-coil region" evidence="8">
    <location>
        <begin position="30"/>
        <end position="57"/>
    </location>
</feature>
<accession>A0A172WDZ7</accession>
<evidence type="ECO:0000256" key="1">
    <source>
        <dbReference type="ARBA" id="ARBA00022475"/>
    </source>
</evidence>
<keyword evidence="2 8" id="KW-0132">Cell division</keyword>
<proteinExistence type="inferred from homology"/>
<feature type="topological domain" description="Cytoplasmic" evidence="8">
    <location>
        <begin position="1"/>
        <end position="3"/>
    </location>
</feature>
<dbReference type="InterPro" id="IPR023081">
    <property type="entry name" value="Cell_div_FtsB"/>
</dbReference>
<comment type="similarity">
    <text evidence="8">Belongs to the FtsB family.</text>
</comment>
<name>A0A172WDZ7_BUCSC</name>
<protein>
    <recommendedName>
        <fullName evidence="8">Cell division protein FtsB</fullName>
    </recommendedName>
</protein>
<dbReference type="AlphaFoldDB" id="A0A172WDZ7"/>
<evidence type="ECO:0000313" key="9">
    <source>
        <dbReference type="EMBL" id="ANF17145.1"/>
    </source>
</evidence>
<organism evidence="9 10">
    <name type="scientific">Buchnera aphidicola subsp. Schlechtendalia chinensis</name>
    <dbReference type="NCBI Taxonomy" id="118110"/>
    <lineage>
        <taxon>Bacteria</taxon>
        <taxon>Pseudomonadati</taxon>
        <taxon>Pseudomonadota</taxon>
        <taxon>Gammaproteobacteria</taxon>
        <taxon>Enterobacterales</taxon>
        <taxon>Erwiniaceae</taxon>
        <taxon>Buchnera</taxon>
    </lineage>
</organism>
<dbReference type="Proteomes" id="UP000077654">
    <property type="component" value="Chromosome"/>
</dbReference>
<comment type="function">
    <text evidence="8">Essential cell division protein. May link together the upstream cell division proteins, which are predominantly cytoplasmic, with the downstream cell division proteins, which are predominantly extracellular.</text>
</comment>
<evidence type="ECO:0000313" key="10">
    <source>
        <dbReference type="Proteomes" id="UP000077654"/>
    </source>
</evidence>
<dbReference type="STRING" id="118110.XW81_01935"/>
<keyword evidence="10" id="KW-1185">Reference proteome</keyword>
<keyword evidence="5 8" id="KW-0175">Coiled coil</keyword>
<keyword evidence="1 8" id="KW-1003">Cell membrane</keyword>
<dbReference type="HAMAP" id="MF_00599">
    <property type="entry name" value="FtsB"/>
    <property type="match status" value="1"/>
</dbReference>
<evidence type="ECO:0000256" key="8">
    <source>
        <dbReference type="HAMAP-Rule" id="MF_00599"/>
    </source>
</evidence>
<dbReference type="GO" id="GO:0043093">
    <property type="term" value="P:FtsZ-dependent cytokinesis"/>
    <property type="evidence" value="ECO:0007669"/>
    <property type="project" value="UniProtKB-UniRule"/>
</dbReference>
<keyword evidence="4 8" id="KW-1133">Transmembrane helix</keyword>
<dbReference type="PATRIC" id="fig|118110.3.peg.384"/>
<evidence type="ECO:0000256" key="7">
    <source>
        <dbReference type="ARBA" id="ARBA00023306"/>
    </source>
</evidence>
<feature type="topological domain" description="Extracellular" evidence="8">
    <location>
        <begin position="22"/>
        <end position="88"/>
    </location>
</feature>
<sequence length="88" mass="10547">MVIAKISLIVLFFWLQVNFFIGKNGLYEYVQLYNKNLKKEENILNVLNRNKELLLEIQDWNTSDELKEEFARSKLGMIKKGETFYRIV</sequence>
<dbReference type="GO" id="GO:0030428">
    <property type="term" value="C:cell septum"/>
    <property type="evidence" value="ECO:0007669"/>
    <property type="project" value="TreeGrafter"/>
</dbReference>
<evidence type="ECO:0000256" key="5">
    <source>
        <dbReference type="ARBA" id="ARBA00023054"/>
    </source>
</evidence>
<dbReference type="RefSeq" id="WP_075474268.1">
    <property type="nucleotide sequence ID" value="NZ_CP011299.1"/>
</dbReference>
<dbReference type="GO" id="GO:0005886">
    <property type="term" value="C:plasma membrane"/>
    <property type="evidence" value="ECO:0007669"/>
    <property type="project" value="UniProtKB-SubCell"/>
</dbReference>
<dbReference type="PANTHER" id="PTHR37485:SF1">
    <property type="entry name" value="CELL DIVISION PROTEIN FTSB"/>
    <property type="match status" value="1"/>
</dbReference>
<dbReference type="EMBL" id="CP011299">
    <property type="protein sequence ID" value="ANF17145.1"/>
    <property type="molecule type" value="Genomic_DNA"/>
</dbReference>
<reference evidence="9 10" key="1">
    <citation type="submission" date="2015-04" db="EMBL/GenBank/DDBJ databases">
        <title>Buchnera aphidicola assembly.</title>
        <authorList>
            <person name="Zhang Y."/>
        </authorList>
    </citation>
    <scope>NUCLEOTIDE SEQUENCE [LARGE SCALE GENOMIC DNA]</scope>
    <source>
        <strain evidence="9 10">SC</strain>
    </source>
</reference>
<evidence type="ECO:0000256" key="4">
    <source>
        <dbReference type="ARBA" id="ARBA00022989"/>
    </source>
</evidence>
<dbReference type="PANTHER" id="PTHR37485">
    <property type="entry name" value="CELL DIVISION PROTEIN FTSB"/>
    <property type="match status" value="1"/>
</dbReference>
<evidence type="ECO:0000256" key="2">
    <source>
        <dbReference type="ARBA" id="ARBA00022618"/>
    </source>
</evidence>
<keyword evidence="3 8" id="KW-0812">Transmembrane</keyword>
<gene>
    <name evidence="8" type="primary">ftsB</name>
    <name evidence="9" type="ORF">XW81_01935</name>
</gene>
<comment type="subcellular location">
    <subcellularLocation>
        <location evidence="8">Cell membrane</location>
        <topology evidence="8">Single-pass type II membrane protein</topology>
    </subcellularLocation>
    <text evidence="8">Localizes to the division septum.</text>
</comment>
<evidence type="ECO:0000256" key="3">
    <source>
        <dbReference type="ARBA" id="ARBA00022692"/>
    </source>
</evidence>
<keyword evidence="7 8" id="KW-0131">Cell cycle</keyword>
<dbReference type="Pfam" id="PF04977">
    <property type="entry name" value="DivIC"/>
    <property type="match status" value="1"/>
</dbReference>
<evidence type="ECO:0000256" key="6">
    <source>
        <dbReference type="ARBA" id="ARBA00023136"/>
    </source>
</evidence>